<organism evidence="6">
    <name type="scientific">Sesamum latifolium</name>
    <dbReference type="NCBI Taxonomy" id="2727402"/>
    <lineage>
        <taxon>Eukaryota</taxon>
        <taxon>Viridiplantae</taxon>
        <taxon>Streptophyta</taxon>
        <taxon>Embryophyta</taxon>
        <taxon>Tracheophyta</taxon>
        <taxon>Spermatophyta</taxon>
        <taxon>Magnoliopsida</taxon>
        <taxon>eudicotyledons</taxon>
        <taxon>Gunneridae</taxon>
        <taxon>Pentapetalae</taxon>
        <taxon>asterids</taxon>
        <taxon>lamiids</taxon>
        <taxon>Lamiales</taxon>
        <taxon>Pedaliaceae</taxon>
        <taxon>Sesamum</taxon>
    </lineage>
</organism>
<dbReference type="PANTHER" id="PTHR42648">
    <property type="entry name" value="TRANSPOSASE, PUTATIVE-RELATED"/>
    <property type="match status" value="1"/>
</dbReference>
<dbReference type="InterPro" id="IPR025724">
    <property type="entry name" value="GAG-pre-integrase_dom"/>
</dbReference>
<dbReference type="GO" id="GO:0046872">
    <property type="term" value="F:metal ion binding"/>
    <property type="evidence" value="ECO:0007669"/>
    <property type="project" value="UniProtKB-KW"/>
</dbReference>
<dbReference type="EMBL" id="JACGWN010000004">
    <property type="protein sequence ID" value="KAL0451639.1"/>
    <property type="molecule type" value="Genomic_DNA"/>
</dbReference>
<protein>
    <submittedName>
        <fullName evidence="6">Retrovirus-related Pol polyprotein from transposon TNT 1-94</fullName>
    </submittedName>
</protein>
<reference evidence="6" key="1">
    <citation type="submission" date="2020-06" db="EMBL/GenBank/DDBJ databases">
        <authorList>
            <person name="Li T."/>
            <person name="Hu X."/>
            <person name="Zhang T."/>
            <person name="Song X."/>
            <person name="Zhang H."/>
            <person name="Dai N."/>
            <person name="Sheng W."/>
            <person name="Hou X."/>
            <person name="Wei L."/>
        </authorList>
    </citation>
    <scope>NUCLEOTIDE SEQUENCE</scope>
    <source>
        <strain evidence="6">KEN1</strain>
        <tissue evidence="6">Leaf</tissue>
    </source>
</reference>
<gene>
    <name evidence="6" type="ORF">Slati_1142000</name>
</gene>
<dbReference type="Pfam" id="PF13976">
    <property type="entry name" value="gag_pre-integrs"/>
    <property type="match status" value="1"/>
</dbReference>
<dbReference type="Pfam" id="PF07727">
    <property type="entry name" value="RVT_2"/>
    <property type="match status" value="1"/>
</dbReference>
<evidence type="ECO:0000256" key="2">
    <source>
        <dbReference type="ARBA" id="ARBA00022801"/>
    </source>
</evidence>
<dbReference type="AlphaFoldDB" id="A0AAW2XC25"/>
<keyword evidence="1" id="KW-0479">Metal-binding</keyword>
<evidence type="ECO:0000313" key="6">
    <source>
        <dbReference type="EMBL" id="KAL0451639.1"/>
    </source>
</evidence>
<feature type="domain" description="Retroviral polymerase SH3-like" evidence="5">
    <location>
        <begin position="137"/>
        <end position="178"/>
    </location>
</feature>
<evidence type="ECO:0000259" key="5">
    <source>
        <dbReference type="Pfam" id="PF25597"/>
    </source>
</evidence>
<dbReference type="Pfam" id="PF25597">
    <property type="entry name" value="SH3_retrovirus"/>
    <property type="match status" value="1"/>
</dbReference>
<name>A0AAW2XC25_9LAMI</name>
<dbReference type="InterPro" id="IPR039537">
    <property type="entry name" value="Retrotran_Ty1/copia-like"/>
</dbReference>
<dbReference type="PANTHER" id="PTHR42648:SF18">
    <property type="entry name" value="RETROTRANSPOSON, UNCLASSIFIED-LIKE PROTEIN"/>
    <property type="match status" value="1"/>
</dbReference>
<evidence type="ECO:0000259" key="3">
    <source>
        <dbReference type="Pfam" id="PF07727"/>
    </source>
</evidence>
<dbReference type="InterPro" id="IPR057670">
    <property type="entry name" value="SH3_retrovirus"/>
</dbReference>
<accession>A0AAW2XC25</accession>
<feature type="domain" description="GAG-pre-integrase" evidence="4">
    <location>
        <begin position="43"/>
        <end position="94"/>
    </location>
</feature>
<sequence length="375" mass="43206">MADNSKLSIAHVGNTVVSPQYSEFEVLLKDVFHVPETAYVDKARRNETADLWHMRLSHVSYSKLDTMMKKSMLKGLPKLEVRRDTVCAGYQYSKAHQLPYEESNFRAKEPLELIHSDVFGPVRQASIGGMKYMQNREKAIRCVFVGYDSQRKEWRCCDPTTQKCYTSRNVVFDEASLWWSPSKEVLPNSGVLEETLEDSQIKLISEIEATNGDQDVKEGVAQNPWQTVYQRQEEESEPIEAVVVTPLRRSTRTRKPNPKYANAAIVEEKEPQESKIFEEAFWSTEWRKVMEEELAALERNQTWELVPTPNDVKPISCKWVYKIKRCTDGSIERHKAHLVARGFSQQYGLDYDETFSPVAKLTTVRVLLELAASKN</sequence>
<keyword evidence="2" id="KW-0378">Hydrolase</keyword>
<feature type="domain" description="Reverse transcriptase Ty1/copia-type" evidence="3">
    <location>
        <begin position="300"/>
        <end position="374"/>
    </location>
</feature>
<evidence type="ECO:0000259" key="4">
    <source>
        <dbReference type="Pfam" id="PF13976"/>
    </source>
</evidence>
<comment type="caution">
    <text evidence="6">The sequence shown here is derived from an EMBL/GenBank/DDBJ whole genome shotgun (WGS) entry which is preliminary data.</text>
</comment>
<reference evidence="6" key="2">
    <citation type="journal article" date="2024" name="Plant">
        <title>Genomic evolution and insights into agronomic trait innovations of Sesamum species.</title>
        <authorList>
            <person name="Miao H."/>
            <person name="Wang L."/>
            <person name="Qu L."/>
            <person name="Liu H."/>
            <person name="Sun Y."/>
            <person name="Le M."/>
            <person name="Wang Q."/>
            <person name="Wei S."/>
            <person name="Zheng Y."/>
            <person name="Lin W."/>
            <person name="Duan Y."/>
            <person name="Cao H."/>
            <person name="Xiong S."/>
            <person name="Wang X."/>
            <person name="Wei L."/>
            <person name="Li C."/>
            <person name="Ma Q."/>
            <person name="Ju M."/>
            <person name="Zhao R."/>
            <person name="Li G."/>
            <person name="Mu C."/>
            <person name="Tian Q."/>
            <person name="Mei H."/>
            <person name="Zhang T."/>
            <person name="Gao T."/>
            <person name="Zhang H."/>
        </authorList>
    </citation>
    <scope>NUCLEOTIDE SEQUENCE</scope>
    <source>
        <strain evidence="6">KEN1</strain>
    </source>
</reference>
<dbReference type="InterPro" id="IPR013103">
    <property type="entry name" value="RVT_2"/>
</dbReference>
<proteinExistence type="predicted"/>
<dbReference type="GO" id="GO:0016787">
    <property type="term" value="F:hydrolase activity"/>
    <property type="evidence" value="ECO:0007669"/>
    <property type="project" value="UniProtKB-KW"/>
</dbReference>
<evidence type="ECO:0000256" key="1">
    <source>
        <dbReference type="ARBA" id="ARBA00022723"/>
    </source>
</evidence>